<reference evidence="1" key="1">
    <citation type="submission" date="2023-04" db="EMBL/GenBank/DDBJ databases">
        <authorList>
            <person name="Vijverberg K."/>
            <person name="Xiong W."/>
            <person name="Schranz E."/>
        </authorList>
    </citation>
    <scope>NUCLEOTIDE SEQUENCE</scope>
</reference>
<evidence type="ECO:0000313" key="2">
    <source>
        <dbReference type="Proteomes" id="UP001177003"/>
    </source>
</evidence>
<sequence>MEELIVKLRSNARKPPQAVLFTTNSPSGSDKVDLNSFLVQRKRKHRDPRPRVLITKPVQQPTSIFELAQVNQDDHSPIFDEEFLANEENFAFRSSSSPTSSRAQFCIYQASQATCFLGLYSSIKRKGNIYWLRARR</sequence>
<name>A0AA35VLN1_LACSI</name>
<protein>
    <submittedName>
        <fullName evidence="1">Uncharacterized protein</fullName>
    </submittedName>
</protein>
<proteinExistence type="predicted"/>
<evidence type="ECO:0000313" key="1">
    <source>
        <dbReference type="EMBL" id="CAI9263322.1"/>
    </source>
</evidence>
<gene>
    <name evidence="1" type="ORF">LSALG_LOCUS4018</name>
</gene>
<dbReference type="EMBL" id="OX465086">
    <property type="protein sequence ID" value="CAI9263322.1"/>
    <property type="molecule type" value="Genomic_DNA"/>
</dbReference>
<dbReference type="AlphaFoldDB" id="A0AA35VLN1"/>
<organism evidence="1 2">
    <name type="scientific">Lactuca saligna</name>
    <name type="common">Willowleaf lettuce</name>
    <dbReference type="NCBI Taxonomy" id="75948"/>
    <lineage>
        <taxon>Eukaryota</taxon>
        <taxon>Viridiplantae</taxon>
        <taxon>Streptophyta</taxon>
        <taxon>Embryophyta</taxon>
        <taxon>Tracheophyta</taxon>
        <taxon>Spermatophyta</taxon>
        <taxon>Magnoliopsida</taxon>
        <taxon>eudicotyledons</taxon>
        <taxon>Gunneridae</taxon>
        <taxon>Pentapetalae</taxon>
        <taxon>asterids</taxon>
        <taxon>campanulids</taxon>
        <taxon>Asterales</taxon>
        <taxon>Asteraceae</taxon>
        <taxon>Cichorioideae</taxon>
        <taxon>Cichorieae</taxon>
        <taxon>Lactucinae</taxon>
        <taxon>Lactuca</taxon>
    </lineage>
</organism>
<keyword evidence="2" id="KW-1185">Reference proteome</keyword>
<dbReference type="Proteomes" id="UP001177003">
    <property type="component" value="Chromosome 0"/>
</dbReference>
<accession>A0AA35VLN1</accession>